<dbReference type="InterPro" id="IPR029058">
    <property type="entry name" value="AB_hydrolase_fold"/>
</dbReference>
<dbReference type="Pfam" id="PF02129">
    <property type="entry name" value="Peptidase_S15"/>
    <property type="match status" value="1"/>
</dbReference>
<dbReference type="OrthoDB" id="319764at2"/>
<feature type="domain" description="Xaa-Pro dipeptidyl-peptidase C-terminal" evidence="4">
    <location>
        <begin position="392"/>
        <end position="672"/>
    </location>
</feature>
<sequence>MFPMTRFALAALLLAAAAGPAAAQTPVPTPAPGPAPMLPTRAQDSSFVRQHYRKLDRQVPMRDGTNLYTVLYVPLDAAPGRRYPFLMTRTPYSAGPYGEENYRLRGPGPSRELSEEQYIFVYQDVRGRYQSEGQFEEMTPALPTAASDKARRRGPKGQPTPHDESTDTYDTIEWLLKNVPNNNGRVGIMGISYPGFYATASLPTAHPALKAVSPQAPVTDEFMGDDARHNGAFFLLDNFDFTNYFDVPRPQPVPTYEALFKAQPADAYQFFLNLGPLANANGPQYFNGRARIWNEYLQHDTYDAYWQARNIRPHLTGVRPAVLVVGGWFDAEDLFGALHTYKAIEQQNPGATNHLVMGPWTHGAWSRPDWTTFGPLNFGQNTAQYYRQTLETPFFNHYLKDKGTFNPAEATVFNTGTNAWQTYPTWPPKAAAGRSMFLQQHGVLATAKEAETMNALLGAESNLLISRAPDFIKTPHFDEYLSDPAHPVPYTAGVAAERNSEYMIEDQRFAAQRPDVLVFQTEPLAEDLTVAGPLGADLWVSTSGTDADFVVKLIDVLPADAPAPQPNPDELLMGGYQRLVRAEVMRGRFRQSFEHPTAFVPNQPTEVKYELPDVLHTFKKGHRLMVQVQSTWFPLVDRNPQQFLNISTAKAADFQKATIRLYHDTAHPSGLTLPVVGP</sequence>
<dbReference type="Gene3D" id="1.10.3020.10">
    <property type="entry name" value="alpha-amino acid ester hydrolase ( Helical cap domain)"/>
    <property type="match status" value="1"/>
</dbReference>
<dbReference type="InterPro" id="IPR013736">
    <property type="entry name" value="Xaa-Pro_dipept_C"/>
</dbReference>
<name>A0A2Z3H0V1_9BACT</name>
<evidence type="ECO:0000313" key="6">
    <source>
        <dbReference type="Proteomes" id="UP000245999"/>
    </source>
</evidence>
<feature type="signal peptide" evidence="3">
    <location>
        <begin position="1"/>
        <end position="23"/>
    </location>
</feature>
<dbReference type="InterPro" id="IPR005674">
    <property type="entry name" value="CocE/Ser_esterase"/>
</dbReference>
<dbReference type="GO" id="GO:0008239">
    <property type="term" value="F:dipeptidyl-peptidase activity"/>
    <property type="evidence" value="ECO:0007669"/>
    <property type="project" value="InterPro"/>
</dbReference>
<dbReference type="SUPFAM" id="SSF53474">
    <property type="entry name" value="alpha/beta-Hydrolases"/>
    <property type="match status" value="1"/>
</dbReference>
<evidence type="ECO:0000259" key="4">
    <source>
        <dbReference type="SMART" id="SM00939"/>
    </source>
</evidence>
<protein>
    <submittedName>
        <fullName evidence="5">X-Pro dipeptidyl-peptidase</fullName>
    </submittedName>
</protein>
<accession>A0A2Z3H0V1</accession>
<dbReference type="InterPro" id="IPR000383">
    <property type="entry name" value="Xaa-Pro-like_dom"/>
</dbReference>
<feature type="chain" id="PRO_5016310749" evidence="3">
    <location>
        <begin position="24"/>
        <end position="678"/>
    </location>
</feature>
<evidence type="ECO:0000256" key="1">
    <source>
        <dbReference type="ARBA" id="ARBA00022801"/>
    </source>
</evidence>
<keyword evidence="6" id="KW-1185">Reference proteome</keyword>
<evidence type="ECO:0000256" key="2">
    <source>
        <dbReference type="SAM" id="MobiDB-lite"/>
    </source>
</evidence>
<dbReference type="SMART" id="SM00939">
    <property type="entry name" value="PepX_C"/>
    <property type="match status" value="1"/>
</dbReference>
<dbReference type="EMBL" id="CP029145">
    <property type="protein sequence ID" value="AWM35254.1"/>
    <property type="molecule type" value="Genomic_DNA"/>
</dbReference>
<feature type="region of interest" description="Disordered" evidence="2">
    <location>
        <begin position="134"/>
        <end position="166"/>
    </location>
</feature>
<dbReference type="KEGG" id="hnv:DDQ68_00705"/>
<gene>
    <name evidence="5" type="ORF">DDQ68_00705</name>
</gene>
<organism evidence="5 6">
    <name type="scientific">Hymenobacter nivis</name>
    <dbReference type="NCBI Taxonomy" id="1850093"/>
    <lineage>
        <taxon>Bacteria</taxon>
        <taxon>Pseudomonadati</taxon>
        <taxon>Bacteroidota</taxon>
        <taxon>Cytophagia</taxon>
        <taxon>Cytophagales</taxon>
        <taxon>Hymenobacteraceae</taxon>
        <taxon>Hymenobacter</taxon>
    </lineage>
</organism>
<keyword evidence="1" id="KW-0378">Hydrolase</keyword>
<dbReference type="Pfam" id="PF08530">
    <property type="entry name" value="PepX_C"/>
    <property type="match status" value="1"/>
</dbReference>
<dbReference type="Gene3D" id="3.40.50.1820">
    <property type="entry name" value="alpha/beta hydrolase"/>
    <property type="match status" value="1"/>
</dbReference>
<proteinExistence type="predicted"/>
<dbReference type="SUPFAM" id="SSF49785">
    <property type="entry name" value="Galactose-binding domain-like"/>
    <property type="match status" value="1"/>
</dbReference>
<evidence type="ECO:0000313" key="5">
    <source>
        <dbReference type="EMBL" id="AWM35254.1"/>
    </source>
</evidence>
<evidence type="ECO:0000256" key="3">
    <source>
        <dbReference type="SAM" id="SignalP"/>
    </source>
</evidence>
<dbReference type="NCBIfam" id="TIGR00976">
    <property type="entry name" value="CocE_NonD"/>
    <property type="match status" value="1"/>
</dbReference>
<keyword evidence="3" id="KW-0732">Signal</keyword>
<dbReference type="AlphaFoldDB" id="A0A2Z3H0V1"/>
<dbReference type="InterPro" id="IPR008979">
    <property type="entry name" value="Galactose-bd-like_sf"/>
</dbReference>
<reference evidence="6" key="1">
    <citation type="submission" date="2018-04" db="EMBL/GenBank/DDBJ databases">
        <title>Complete genome of Antarctic heterotrophic bacterium Hymenobacter nivis.</title>
        <authorList>
            <person name="Terashima M."/>
        </authorList>
    </citation>
    <scope>NUCLEOTIDE SEQUENCE [LARGE SCALE GENOMIC DNA]</scope>
    <source>
        <strain evidence="6">NBRC 111535</strain>
    </source>
</reference>
<dbReference type="Gene3D" id="2.60.120.260">
    <property type="entry name" value="Galactose-binding domain-like"/>
    <property type="match status" value="1"/>
</dbReference>
<dbReference type="Proteomes" id="UP000245999">
    <property type="component" value="Chromosome"/>
</dbReference>